<evidence type="ECO:0000313" key="1">
    <source>
        <dbReference type="EMBL" id="ASB88781.1"/>
    </source>
</evidence>
<organism evidence="1 2">
    <name type="scientific">Bacillus sonorensis</name>
    <dbReference type="NCBI Taxonomy" id="119858"/>
    <lineage>
        <taxon>Bacteria</taxon>
        <taxon>Bacillati</taxon>
        <taxon>Bacillota</taxon>
        <taxon>Bacilli</taxon>
        <taxon>Bacillales</taxon>
        <taxon>Bacillaceae</taxon>
        <taxon>Bacillus</taxon>
    </lineage>
</organism>
<gene>
    <name evidence="1" type="ORF">S101395_02273</name>
</gene>
<protein>
    <submittedName>
        <fullName evidence="1">Regulatory protein DegR</fullName>
    </submittedName>
</protein>
<name>A0ABM6LHK4_9BACI</name>
<evidence type="ECO:0000313" key="2">
    <source>
        <dbReference type="Proteomes" id="UP000196877"/>
    </source>
</evidence>
<dbReference type="Proteomes" id="UP000196877">
    <property type="component" value="Chromosome"/>
</dbReference>
<accession>A0ABM6LHK4</accession>
<dbReference type="EMBL" id="CP021920">
    <property type="protein sequence ID" value="ASB88781.1"/>
    <property type="molecule type" value="Genomic_DNA"/>
</dbReference>
<sequence>MTVESNELQTVLHKTFVEVYKDLEQLVDIAKKGRPSLEKNIEEIEQRLKQNILAIEIQLKIK</sequence>
<keyword evidence="2" id="KW-1185">Reference proteome</keyword>
<proteinExistence type="predicted"/>
<reference evidence="1 2" key="1">
    <citation type="submission" date="2017-06" db="EMBL/GenBank/DDBJ databases">
        <title>Genome sequence of Bacillus sonorensis strain SRCM101395.</title>
        <authorList>
            <person name="Cho S.H."/>
        </authorList>
    </citation>
    <scope>NUCLEOTIDE SEQUENCE [LARGE SCALE GENOMIC DNA]</scope>
    <source>
        <strain evidence="1 2">SRCM101395</strain>
    </source>
</reference>